<proteinExistence type="predicted"/>
<gene>
    <name evidence="4" type="ORF">FNK824_LOCUS12270</name>
    <name evidence="5" type="ORF">JBS370_LOCUS20901</name>
    <name evidence="2" type="ORF">JXQ802_LOCUS19292</name>
    <name evidence="1" type="ORF">SEV965_LOCUS12219</name>
    <name evidence="3" type="ORF">ZHD862_LOCUS17989</name>
</gene>
<comment type="caution">
    <text evidence="5">The sequence shown here is derived from an EMBL/GenBank/DDBJ whole genome shotgun (WGS) entry which is preliminary data.</text>
</comment>
<evidence type="ECO:0000313" key="1">
    <source>
        <dbReference type="EMBL" id="CAF1029209.1"/>
    </source>
</evidence>
<dbReference type="AlphaFoldDB" id="A0A819HRH3"/>
<dbReference type="EMBL" id="CAJOBD010002696">
    <property type="protein sequence ID" value="CAF3901461.1"/>
    <property type="molecule type" value="Genomic_DNA"/>
</dbReference>
<protein>
    <submittedName>
        <fullName evidence="5">Uncharacterized protein</fullName>
    </submittedName>
</protein>
<name>A0A819HRH3_9BILA</name>
<evidence type="ECO:0000313" key="7">
    <source>
        <dbReference type="Proteomes" id="UP000663870"/>
    </source>
</evidence>
<organism evidence="5 6">
    <name type="scientific">Rotaria sordida</name>
    <dbReference type="NCBI Taxonomy" id="392033"/>
    <lineage>
        <taxon>Eukaryota</taxon>
        <taxon>Metazoa</taxon>
        <taxon>Spiralia</taxon>
        <taxon>Gnathifera</taxon>
        <taxon>Rotifera</taxon>
        <taxon>Eurotatoria</taxon>
        <taxon>Bdelloidea</taxon>
        <taxon>Philodinida</taxon>
        <taxon>Philodinidae</taxon>
        <taxon>Rotaria</taxon>
    </lineage>
</organism>
<evidence type="ECO:0000313" key="5">
    <source>
        <dbReference type="EMBL" id="CAF3901461.1"/>
    </source>
</evidence>
<evidence type="ECO:0000313" key="2">
    <source>
        <dbReference type="EMBL" id="CAF1102776.1"/>
    </source>
</evidence>
<dbReference type="Proteomes" id="UP000663836">
    <property type="component" value="Unassembled WGS sequence"/>
</dbReference>
<dbReference type="EMBL" id="CAJNOU010000549">
    <property type="protein sequence ID" value="CAF1029209.1"/>
    <property type="molecule type" value="Genomic_DNA"/>
</dbReference>
<evidence type="ECO:0000313" key="4">
    <source>
        <dbReference type="EMBL" id="CAF3751469.1"/>
    </source>
</evidence>
<dbReference type="Proteomes" id="UP000663864">
    <property type="component" value="Unassembled WGS sequence"/>
</dbReference>
<dbReference type="Proteomes" id="UP000663870">
    <property type="component" value="Unassembled WGS sequence"/>
</dbReference>
<keyword evidence="7" id="KW-1185">Reference proteome</keyword>
<evidence type="ECO:0000313" key="3">
    <source>
        <dbReference type="EMBL" id="CAF1108651.1"/>
    </source>
</evidence>
<dbReference type="Proteomes" id="UP000663889">
    <property type="component" value="Unassembled WGS sequence"/>
</dbReference>
<dbReference type="EMBL" id="CAJNOT010000916">
    <property type="protein sequence ID" value="CAF1108651.1"/>
    <property type="molecule type" value="Genomic_DNA"/>
</dbReference>
<reference evidence="5" key="1">
    <citation type="submission" date="2021-02" db="EMBL/GenBank/DDBJ databases">
        <authorList>
            <person name="Nowell W R."/>
        </authorList>
    </citation>
    <scope>NUCLEOTIDE SEQUENCE</scope>
</reference>
<dbReference type="Proteomes" id="UP000663874">
    <property type="component" value="Unassembled WGS sequence"/>
</dbReference>
<accession>A0A819HRH3</accession>
<dbReference type="EMBL" id="CAJOBE010001523">
    <property type="protein sequence ID" value="CAF3751469.1"/>
    <property type="molecule type" value="Genomic_DNA"/>
</dbReference>
<dbReference type="EMBL" id="CAJNOL010000526">
    <property type="protein sequence ID" value="CAF1102776.1"/>
    <property type="molecule type" value="Genomic_DNA"/>
</dbReference>
<evidence type="ECO:0000313" key="6">
    <source>
        <dbReference type="Proteomes" id="UP000663836"/>
    </source>
</evidence>
<sequence>MYGYNTHMARELKSDSWIERHVPGGLNGFIGEFLDNAIGGNPNPTYGQIVGGFPGVGGHRGYPHYGHSYGYGGYY</sequence>